<dbReference type="RefSeq" id="WP_010953421.1">
    <property type="nucleotide sequence ID" value="NZ_CAADQQ010000631.1"/>
</dbReference>
<comment type="caution">
    <text evidence="6">The sequence shown here is derived from an EMBL/GenBank/DDBJ whole genome shotgun (WGS) entry which is preliminary data.</text>
</comment>
<keyword evidence="4" id="KW-0503">Monooxygenase</keyword>
<evidence type="ECO:0000256" key="4">
    <source>
        <dbReference type="ARBA" id="ARBA00023033"/>
    </source>
</evidence>
<dbReference type="InterPro" id="IPR036661">
    <property type="entry name" value="Luciferase-like_sf"/>
</dbReference>
<keyword evidence="1" id="KW-0285">Flavoprotein</keyword>
<evidence type="ECO:0000313" key="7">
    <source>
        <dbReference type="Proteomes" id="UP000194857"/>
    </source>
</evidence>
<reference evidence="6 7" key="1">
    <citation type="submission" date="2017-05" db="EMBL/GenBank/DDBJ databases">
        <authorList>
            <person name="Song R."/>
            <person name="Chenine A.L."/>
            <person name="Ruprecht R.M."/>
        </authorList>
    </citation>
    <scope>NUCLEOTIDE SEQUENCE [LARGE SCALE GENOMIC DNA]</scope>
    <source>
        <strain evidence="6 7">S567_C10_BS</strain>
    </source>
</reference>
<keyword evidence="3" id="KW-0560">Oxidoreductase</keyword>
<dbReference type="NCBIfam" id="TIGR03571">
    <property type="entry name" value="lucif_BA3436"/>
    <property type="match status" value="1"/>
</dbReference>
<dbReference type="GO" id="GO:0004497">
    <property type="term" value="F:monooxygenase activity"/>
    <property type="evidence" value="ECO:0007669"/>
    <property type="project" value="UniProtKB-KW"/>
</dbReference>
<protein>
    <submittedName>
        <fullName evidence="6">LLM class flavin-dependent oxidoreductase</fullName>
    </submittedName>
</protein>
<evidence type="ECO:0000256" key="3">
    <source>
        <dbReference type="ARBA" id="ARBA00023002"/>
    </source>
</evidence>
<gene>
    <name evidence="6" type="ORF">CAZ10_22995</name>
</gene>
<proteinExistence type="predicted"/>
<dbReference type="InterPro" id="IPR051260">
    <property type="entry name" value="Diverse_substr_monoxygenases"/>
</dbReference>
<evidence type="ECO:0000256" key="1">
    <source>
        <dbReference type="ARBA" id="ARBA00022630"/>
    </source>
</evidence>
<dbReference type="PANTHER" id="PTHR30011:SF16">
    <property type="entry name" value="C2H2 FINGER DOMAIN TRANSCRIPTION FACTOR (EUROFUNG)-RELATED"/>
    <property type="match status" value="1"/>
</dbReference>
<dbReference type="EMBL" id="NFFZ01000013">
    <property type="protein sequence ID" value="OTI58497.1"/>
    <property type="molecule type" value="Genomic_DNA"/>
</dbReference>
<dbReference type="SUPFAM" id="SSF51679">
    <property type="entry name" value="Bacterial luciferase-like"/>
    <property type="match status" value="1"/>
</dbReference>
<evidence type="ECO:0000259" key="5">
    <source>
        <dbReference type="Pfam" id="PF00296"/>
    </source>
</evidence>
<dbReference type="GO" id="GO:0016705">
    <property type="term" value="F:oxidoreductase activity, acting on paired donors, with incorporation or reduction of molecular oxygen"/>
    <property type="evidence" value="ECO:0007669"/>
    <property type="project" value="InterPro"/>
</dbReference>
<dbReference type="InterPro" id="IPR020020">
    <property type="entry name" value="Luciferase-type_oxidoreductase"/>
</dbReference>
<evidence type="ECO:0000256" key="2">
    <source>
        <dbReference type="ARBA" id="ARBA00022643"/>
    </source>
</evidence>
<organism evidence="6 7">
    <name type="scientific">Pseudomonas aeruginosa</name>
    <dbReference type="NCBI Taxonomy" id="287"/>
    <lineage>
        <taxon>Bacteria</taxon>
        <taxon>Pseudomonadati</taxon>
        <taxon>Pseudomonadota</taxon>
        <taxon>Gammaproteobacteria</taxon>
        <taxon>Pseudomonadales</taxon>
        <taxon>Pseudomonadaceae</taxon>
        <taxon>Pseudomonas</taxon>
    </lineage>
</organism>
<dbReference type="PANTHER" id="PTHR30011">
    <property type="entry name" value="ALKANESULFONATE MONOOXYGENASE-RELATED"/>
    <property type="match status" value="1"/>
</dbReference>
<feature type="domain" description="Luciferase-like" evidence="5">
    <location>
        <begin position="41"/>
        <end position="235"/>
    </location>
</feature>
<dbReference type="Proteomes" id="UP000194857">
    <property type="component" value="Unassembled WGS sequence"/>
</dbReference>
<keyword evidence="2" id="KW-0288">FMN</keyword>
<name>A0A241XLQ4_PSEAI</name>
<sequence length="327" mass="36971">MYQPSTIPYQEHRGFKRTFRQGHLSLGLFFPLEAFEGDTPSMLDQVALAKRAEALGFSALWFRDVPLRDPSFGDVGQVFDPWVYLGYMAAHTTKIALGTASIALTLRNPLHTAKAAASIDQLSGGRLLLGVASGDRPVEFPAFSIDPEKRGETFQENFNVIRQAHRTHFEPIRWSHGELLGADLVPKPTTREIPLFVTGHSRQPLDWIARESHGWINYPRPPKIQRLIVEDWRQEIVKQCDTIYKPFLQSLYINLDEHPSTPPSHIHLGFRLGRNHLRTLLDTLQEIGVDHVILNLKYGKRPAAEVIEEIGKHIVPQFGAQVPDSST</sequence>
<dbReference type="AlphaFoldDB" id="A0A241XLQ4"/>
<evidence type="ECO:0000313" key="6">
    <source>
        <dbReference type="EMBL" id="OTI58497.1"/>
    </source>
</evidence>
<dbReference type="Pfam" id="PF00296">
    <property type="entry name" value="Bac_luciferase"/>
    <property type="match status" value="1"/>
</dbReference>
<dbReference type="InterPro" id="IPR011251">
    <property type="entry name" value="Luciferase-like_dom"/>
</dbReference>
<dbReference type="Gene3D" id="3.20.20.30">
    <property type="entry name" value="Luciferase-like domain"/>
    <property type="match status" value="1"/>
</dbReference>
<accession>A0A241XLQ4</accession>